<evidence type="ECO:0000313" key="6">
    <source>
        <dbReference type="EMBL" id="TXK10333.1"/>
    </source>
</evidence>
<organism evidence="6 7">
    <name type="scientific">Microbacterium hatanonis</name>
    <dbReference type="NCBI Taxonomy" id="404366"/>
    <lineage>
        <taxon>Bacteria</taxon>
        <taxon>Bacillati</taxon>
        <taxon>Actinomycetota</taxon>
        <taxon>Actinomycetes</taxon>
        <taxon>Micrococcales</taxon>
        <taxon>Microbacteriaceae</taxon>
        <taxon>Microbacterium</taxon>
    </lineage>
</organism>
<evidence type="ECO:0000256" key="4">
    <source>
        <dbReference type="ARBA" id="ARBA00023239"/>
    </source>
</evidence>
<dbReference type="PANTHER" id="PTHR30246:SF1">
    <property type="entry name" value="2-DEHYDRO-3-DEOXY-6-PHOSPHOGALACTONATE ALDOLASE-RELATED"/>
    <property type="match status" value="1"/>
</dbReference>
<evidence type="ECO:0000256" key="1">
    <source>
        <dbReference type="ARBA" id="ARBA00004761"/>
    </source>
</evidence>
<evidence type="ECO:0000256" key="5">
    <source>
        <dbReference type="ARBA" id="ARBA00023277"/>
    </source>
</evidence>
<evidence type="ECO:0000256" key="2">
    <source>
        <dbReference type="ARBA" id="ARBA00006906"/>
    </source>
</evidence>
<evidence type="ECO:0000313" key="7">
    <source>
        <dbReference type="Proteomes" id="UP000321034"/>
    </source>
</evidence>
<comment type="caution">
    <text evidence="6">The sequence shown here is derived from an EMBL/GenBank/DDBJ whole genome shotgun (WGS) entry which is preliminary data.</text>
</comment>
<gene>
    <name evidence="6" type="ORF">FVP77_15935</name>
</gene>
<protein>
    <submittedName>
        <fullName evidence="6">Bifunctional 4-hydroxy-2-oxoglutarate aldolase/2-dehydro-3-deoxy-phosphogluconate aldolase</fullName>
    </submittedName>
</protein>
<name>A0A5C8HW66_9MICO</name>
<dbReference type="InterPro" id="IPR013785">
    <property type="entry name" value="Aldolase_TIM"/>
</dbReference>
<dbReference type="SUPFAM" id="SSF51569">
    <property type="entry name" value="Aldolase"/>
    <property type="match status" value="1"/>
</dbReference>
<dbReference type="RefSeq" id="WP_147895508.1">
    <property type="nucleotide sequence ID" value="NZ_BAAANR010000001.1"/>
</dbReference>
<dbReference type="CDD" id="cd00452">
    <property type="entry name" value="KDPG_aldolase"/>
    <property type="match status" value="1"/>
</dbReference>
<reference evidence="6 7" key="1">
    <citation type="submission" date="2019-08" db="EMBL/GenBank/DDBJ databases">
        <authorList>
            <person name="Dong K."/>
        </authorList>
    </citation>
    <scope>NUCLEOTIDE SEQUENCE [LARGE SCALE GENOMIC DNA]</scope>
    <source>
        <strain evidence="6 7">JCM14558</strain>
    </source>
</reference>
<comment type="similarity">
    <text evidence="2">Belongs to the KHG/KDPG aldolase family.</text>
</comment>
<dbReference type="OrthoDB" id="9805177at2"/>
<dbReference type="AlphaFoldDB" id="A0A5C8HW66"/>
<comment type="subunit">
    <text evidence="3">Homotrimer.</text>
</comment>
<dbReference type="Proteomes" id="UP000321034">
    <property type="component" value="Unassembled WGS sequence"/>
</dbReference>
<dbReference type="GO" id="GO:0016829">
    <property type="term" value="F:lyase activity"/>
    <property type="evidence" value="ECO:0007669"/>
    <property type="project" value="UniProtKB-KW"/>
</dbReference>
<proteinExistence type="inferred from homology"/>
<comment type="pathway">
    <text evidence="1">Carbohydrate acid metabolism.</text>
</comment>
<dbReference type="NCBIfam" id="TIGR01182">
    <property type="entry name" value="eda"/>
    <property type="match status" value="1"/>
</dbReference>
<dbReference type="PANTHER" id="PTHR30246">
    <property type="entry name" value="2-KETO-3-DEOXY-6-PHOSPHOGLUCONATE ALDOLASE"/>
    <property type="match status" value="1"/>
</dbReference>
<dbReference type="Gene3D" id="3.20.20.70">
    <property type="entry name" value="Aldolase class I"/>
    <property type="match status" value="1"/>
</dbReference>
<accession>A0A5C8HW66</accession>
<evidence type="ECO:0000256" key="3">
    <source>
        <dbReference type="ARBA" id="ARBA00011233"/>
    </source>
</evidence>
<keyword evidence="7" id="KW-1185">Reference proteome</keyword>
<dbReference type="Pfam" id="PF01081">
    <property type="entry name" value="Aldolase"/>
    <property type="match status" value="1"/>
</dbReference>
<keyword evidence="5" id="KW-0119">Carbohydrate metabolism</keyword>
<dbReference type="InterPro" id="IPR000887">
    <property type="entry name" value="Aldlse_KDPG_KHG"/>
</dbReference>
<sequence>MPHASLPAISDAGVIATLRAPSADAAYRAVDALVEEGLVAIEVTYTTPDAGAVIAGVAERFGDRVLLGAGTLTTVAQVEEARSAGAVFLVSPGFDDEVTPAIMASGALSMIGGYTPTEVQRLRKIGVDVVKFFPGSIGGPAALKALRGPFPDVTYIPTGGVNAENLGDWLAAGAVAVGAGSELLPAAAVRDGDAETIRANARHFLQALRTAREAPLSR</sequence>
<dbReference type="EMBL" id="VRSV01000002">
    <property type="protein sequence ID" value="TXK10333.1"/>
    <property type="molecule type" value="Genomic_DNA"/>
</dbReference>
<keyword evidence="4" id="KW-0456">Lyase</keyword>